<proteinExistence type="predicted"/>
<dbReference type="GeneID" id="80336494"/>
<feature type="region of interest" description="Disordered" evidence="1">
    <location>
        <begin position="324"/>
        <end position="374"/>
    </location>
</feature>
<dbReference type="AlphaFoldDB" id="A0A516NTL5"/>
<evidence type="ECO:0000313" key="3">
    <source>
        <dbReference type="Proteomes" id="UP000317039"/>
    </source>
</evidence>
<feature type="region of interest" description="Disordered" evidence="1">
    <location>
        <begin position="452"/>
        <end position="522"/>
    </location>
</feature>
<reference evidence="2 3" key="1">
    <citation type="submission" date="2019-07" db="EMBL/GenBank/DDBJ databases">
        <title>Complete Genome Sequence and Methylome Analysis of Nocardia otitidis-caviarum NEB252.</title>
        <authorList>
            <person name="Fomenkov A."/>
            <person name="Anton B.P."/>
            <person name="Vincze T."/>
            <person name="Roberts R.J."/>
        </authorList>
    </citation>
    <scope>NUCLEOTIDE SEQUENCE [LARGE SCALE GENOMIC DNA]</scope>
    <source>
        <strain evidence="2 3">NEB252</strain>
    </source>
</reference>
<evidence type="ECO:0000256" key="1">
    <source>
        <dbReference type="SAM" id="MobiDB-lite"/>
    </source>
</evidence>
<gene>
    <name evidence="2" type="ORF">FOH10_29500</name>
</gene>
<feature type="compositionally biased region" description="Basic and acidic residues" evidence="1">
    <location>
        <begin position="471"/>
        <end position="486"/>
    </location>
</feature>
<protein>
    <submittedName>
        <fullName evidence="2">Uncharacterized protein</fullName>
    </submittedName>
</protein>
<dbReference type="KEGG" id="nod:FOH10_29500"/>
<dbReference type="EMBL" id="CP041695">
    <property type="protein sequence ID" value="QDP82255.1"/>
    <property type="molecule type" value="Genomic_DNA"/>
</dbReference>
<organism evidence="2 3">
    <name type="scientific">Nocardia otitidiscaviarum</name>
    <dbReference type="NCBI Taxonomy" id="1823"/>
    <lineage>
        <taxon>Bacteria</taxon>
        <taxon>Bacillati</taxon>
        <taxon>Actinomycetota</taxon>
        <taxon>Actinomycetes</taxon>
        <taxon>Mycobacteriales</taxon>
        <taxon>Nocardiaceae</taxon>
        <taxon>Nocardia</taxon>
    </lineage>
</organism>
<feature type="region of interest" description="Disordered" evidence="1">
    <location>
        <begin position="168"/>
        <end position="199"/>
    </location>
</feature>
<dbReference type="Proteomes" id="UP000317039">
    <property type="component" value="Chromosome"/>
</dbReference>
<sequence length="522" mass="58445">MSEMDDITRETSQFTARMAQLLTQLTHATSWLERRRAKKNITQLVREQIREQQQLRALELTRTTQAIDAYRQHSAAVTGRAIAPDTSAEQRSRDHAALVRHYDHLEERILRSQGLTTTEQGIALDGMAAATKFPEYELGDLFGNAHKVKGVDALRYRAQVARAHAATGIERRPAYTRPAERQTTNSTAAPEPDTSGADERSDIARAEAVQNIRHIQGQWSRNAAQLSVEARAQLDAARQAAARRAQAAGLTNEEISREFNTAADNSRIAALLRVTERDGTQRHRLGLHPNEAEAAEWAQRTTHTLTSNHTTGVEVTVTERGQHDPRYTVAGTPGFVADELTTYRDQARRDRDRGPTPPPGATASPPTTNIADQRLSEVERQLTELRTDRDTLARDVAVLRRGLDAVTADRDEQKRQREAAEAEVQALRNTNVRQDAELKNLREKAIQTGVERDKYKTERDEAVRKLAQATPEHKRYGSKARVDAERNQTQPGDTQPMPGPNGHHRNGNGTPRPQRDPIERSR</sequence>
<feature type="compositionally biased region" description="Basic and acidic residues" evidence="1">
    <location>
        <begin position="513"/>
        <end position="522"/>
    </location>
</feature>
<name>A0A516NTL5_9NOCA</name>
<feature type="compositionally biased region" description="Basic and acidic residues" evidence="1">
    <location>
        <begin position="341"/>
        <end position="354"/>
    </location>
</feature>
<dbReference type="RefSeq" id="WP_143983129.1">
    <property type="nucleotide sequence ID" value="NZ_CP041695.1"/>
</dbReference>
<evidence type="ECO:0000313" key="2">
    <source>
        <dbReference type="EMBL" id="QDP82255.1"/>
    </source>
</evidence>
<feature type="compositionally biased region" description="Basic and acidic residues" evidence="1">
    <location>
        <begin position="452"/>
        <end position="464"/>
    </location>
</feature>
<accession>A0A516NTL5</accession>